<evidence type="ECO:0000259" key="1">
    <source>
        <dbReference type="Pfam" id="PF00182"/>
    </source>
</evidence>
<feature type="domain" description="Glycoside hydrolase family 19 catalytic" evidence="1">
    <location>
        <begin position="83"/>
        <end position="149"/>
    </location>
</feature>
<dbReference type="GO" id="GO:0004568">
    <property type="term" value="F:chitinase activity"/>
    <property type="evidence" value="ECO:0007669"/>
    <property type="project" value="InterPro"/>
</dbReference>
<dbReference type="OrthoDB" id="961266at2"/>
<organism evidence="2 3">
    <name type="scientific">Sphingobacterium lactis</name>
    <dbReference type="NCBI Taxonomy" id="797291"/>
    <lineage>
        <taxon>Bacteria</taxon>
        <taxon>Pseudomonadati</taxon>
        <taxon>Bacteroidota</taxon>
        <taxon>Sphingobacteriia</taxon>
        <taxon>Sphingobacteriales</taxon>
        <taxon>Sphingobacteriaceae</taxon>
        <taxon>Sphingobacterium</taxon>
    </lineage>
</organism>
<protein>
    <submittedName>
        <fullName evidence="2">Putative chitinase</fullName>
    </submittedName>
</protein>
<gene>
    <name evidence="2" type="ORF">SAMN05421877_11942</name>
</gene>
<dbReference type="GO" id="GO:0006032">
    <property type="term" value="P:chitin catabolic process"/>
    <property type="evidence" value="ECO:0007669"/>
    <property type="project" value="InterPro"/>
</dbReference>
<evidence type="ECO:0000313" key="3">
    <source>
        <dbReference type="Proteomes" id="UP000236731"/>
    </source>
</evidence>
<dbReference type="Gene3D" id="1.10.530.10">
    <property type="match status" value="1"/>
</dbReference>
<evidence type="ECO:0000313" key="2">
    <source>
        <dbReference type="EMBL" id="SEG75759.1"/>
    </source>
</evidence>
<sequence>MSKERIKEIQRLVGANPDGVIGNETLTKFQCKYGIPSKAMVAHFFGNLDHESGGFSIVEESGMYSAQRLLQIFPKYFTSTAMAKQYQYKPEAIFNITYGGRMGNNSPGDGYKYRGRGYMQTTGKYSYDRLGKYLGVDLLRNPDLVASKYPLESALFYFTDNKLWGLVSDVSEDSIKLIRKRVNGGYNGLDDVRSKVKKYYNLMK</sequence>
<keyword evidence="3" id="KW-1185">Reference proteome</keyword>
<name>A0A1H6CRV3_9SPHI</name>
<dbReference type="InterPro" id="IPR052354">
    <property type="entry name" value="Cell_Wall_Dynamics_Protein"/>
</dbReference>
<dbReference type="PANTHER" id="PTHR34408:SF2">
    <property type="entry name" value="CELL WALL-BINDING PROTEIN YWSB"/>
    <property type="match status" value="1"/>
</dbReference>
<accession>A0A1H6CRV3</accession>
<dbReference type="SUPFAM" id="SSF53955">
    <property type="entry name" value="Lysozyme-like"/>
    <property type="match status" value="1"/>
</dbReference>
<reference evidence="3" key="1">
    <citation type="submission" date="2016-10" db="EMBL/GenBank/DDBJ databases">
        <authorList>
            <person name="Varghese N."/>
            <person name="Submissions S."/>
        </authorList>
    </citation>
    <scope>NUCLEOTIDE SEQUENCE [LARGE SCALE GENOMIC DNA]</scope>
    <source>
        <strain evidence="3">DSM 22361</strain>
    </source>
</reference>
<dbReference type="Pfam" id="PF00182">
    <property type="entry name" value="Glyco_hydro_19"/>
    <property type="match status" value="1"/>
</dbReference>
<dbReference type="AlphaFoldDB" id="A0A1H6CRV3"/>
<dbReference type="InterPro" id="IPR023346">
    <property type="entry name" value="Lysozyme-like_dom_sf"/>
</dbReference>
<dbReference type="RefSeq" id="WP_103908003.1">
    <property type="nucleotide sequence ID" value="NZ_CP049246.1"/>
</dbReference>
<dbReference type="EMBL" id="FNUT01000019">
    <property type="protein sequence ID" value="SEG75759.1"/>
    <property type="molecule type" value="Genomic_DNA"/>
</dbReference>
<dbReference type="InterPro" id="IPR000726">
    <property type="entry name" value="Glyco_hydro_19_cat"/>
</dbReference>
<dbReference type="GO" id="GO:0016998">
    <property type="term" value="P:cell wall macromolecule catabolic process"/>
    <property type="evidence" value="ECO:0007669"/>
    <property type="project" value="InterPro"/>
</dbReference>
<dbReference type="PANTHER" id="PTHR34408">
    <property type="entry name" value="FAMILY PROTEIN, PUTATIVE-RELATED"/>
    <property type="match status" value="1"/>
</dbReference>
<dbReference type="Proteomes" id="UP000236731">
    <property type="component" value="Unassembled WGS sequence"/>
</dbReference>
<proteinExistence type="predicted"/>